<sequence>MKIPGIRNFRSVAGKVMMGVVLAVMVGSVSVTPARGDGNRGRGERHDDRRYENRGRGYGRDRHYVRGGRGYYRPYYGYRERVYVEPPVVYAPPPPPGIRIFLPPIIIR</sequence>
<comment type="caution">
    <text evidence="2">The sequence shown here is derived from an EMBL/GenBank/DDBJ whole genome shotgun (WGS) entry which is preliminary data.</text>
</comment>
<proteinExistence type="predicted"/>
<protein>
    <submittedName>
        <fullName evidence="2">Uncharacterized protein</fullName>
    </submittedName>
</protein>
<evidence type="ECO:0000313" key="3">
    <source>
        <dbReference type="Proteomes" id="UP000420562"/>
    </source>
</evidence>
<dbReference type="EMBL" id="VZQZ01000011">
    <property type="protein sequence ID" value="KAB0663807.1"/>
    <property type="molecule type" value="Genomic_DNA"/>
</dbReference>
<accession>A0A7J4ZMY7</accession>
<feature type="compositionally biased region" description="Basic and acidic residues" evidence="1">
    <location>
        <begin position="37"/>
        <end position="58"/>
    </location>
</feature>
<dbReference type="Proteomes" id="UP000420562">
    <property type="component" value="Unassembled WGS sequence"/>
</dbReference>
<organism evidence="2 3">
    <name type="scientific">Oryzomonas japonica</name>
    <dbReference type="NCBI Taxonomy" id="2603858"/>
    <lineage>
        <taxon>Bacteria</taxon>
        <taxon>Pseudomonadati</taxon>
        <taxon>Thermodesulfobacteriota</taxon>
        <taxon>Desulfuromonadia</taxon>
        <taxon>Geobacterales</taxon>
        <taxon>Geobacteraceae</taxon>
        <taxon>Oryzomonas</taxon>
    </lineage>
</organism>
<keyword evidence="3" id="KW-1185">Reference proteome</keyword>
<feature type="region of interest" description="Disordered" evidence="1">
    <location>
        <begin position="31"/>
        <end position="58"/>
    </location>
</feature>
<reference evidence="2 3" key="1">
    <citation type="submission" date="2019-09" db="EMBL/GenBank/DDBJ databases">
        <title>Geobacter sp. Red96, a novel strain isolated from paddy soil.</title>
        <authorList>
            <person name="Xu Z."/>
            <person name="Masuda Y."/>
            <person name="Itoh H."/>
            <person name="Senoo K."/>
        </authorList>
    </citation>
    <scope>NUCLEOTIDE SEQUENCE [LARGE SCALE GENOMIC DNA]</scope>
    <source>
        <strain evidence="2 3">Red96</strain>
    </source>
</reference>
<dbReference type="RefSeq" id="WP_151129502.1">
    <property type="nucleotide sequence ID" value="NZ_VZQZ01000011.1"/>
</dbReference>
<evidence type="ECO:0000313" key="2">
    <source>
        <dbReference type="EMBL" id="KAB0663807.1"/>
    </source>
</evidence>
<dbReference type="AlphaFoldDB" id="A0A7J4ZMY7"/>
<gene>
    <name evidence="2" type="ORF">F6V25_15355</name>
</gene>
<evidence type="ECO:0000256" key="1">
    <source>
        <dbReference type="SAM" id="MobiDB-lite"/>
    </source>
</evidence>
<name>A0A7J4ZMY7_9BACT</name>